<evidence type="ECO:0000313" key="3">
    <source>
        <dbReference type="Proteomes" id="UP000054266"/>
    </source>
</evidence>
<feature type="compositionally biased region" description="Polar residues" evidence="1">
    <location>
        <begin position="83"/>
        <end position="94"/>
    </location>
</feature>
<dbReference type="AlphaFoldDB" id="A0A0D2FUK0"/>
<sequence length="101" mass="11364">MAPASKVIVGPVSIPVQYTIPDTQCFTQKWWAEATKTNLFWTQFKRYTSRGTVNKRIGLEITKLQDILGQMPLLLQQRLKGSARTTDGYSNQRSGLVGLYG</sequence>
<dbReference type="Proteomes" id="UP000054266">
    <property type="component" value="Unassembled WGS sequence"/>
</dbReference>
<reference evidence="2 3" key="1">
    <citation type="submission" date="2015-01" db="EMBL/GenBank/DDBJ databases">
        <title>The Genome Sequence of Capronia semiimmersa CBS27337.</title>
        <authorList>
            <consortium name="The Broad Institute Genomics Platform"/>
            <person name="Cuomo C."/>
            <person name="de Hoog S."/>
            <person name="Gorbushina A."/>
            <person name="Stielow B."/>
            <person name="Teixiera M."/>
            <person name="Abouelleil A."/>
            <person name="Chapman S.B."/>
            <person name="Priest M."/>
            <person name="Young S.K."/>
            <person name="Wortman J."/>
            <person name="Nusbaum C."/>
            <person name="Birren B."/>
        </authorList>
    </citation>
    <scope>NUCLEOTIDE SEQUENCE [LARGE SCALE GENOMIC DNA]</scope>
    <source>
        <strain evidence="2 3">CBS 27337</strain>
    </source>
</reference>
<accession>A0A0D2FUK0</accession>
<keyword evidence="3" id="KW-1185">Reference proteome</keyword>
<evidence type="ECO:0000256" key="1">
    <source>
        <dbReference type="SAM" id="MobiDB-lite"/>
    </source>
</evidence>
<name>A0A0D2FUK0_9EURO</name>
<protein>
    <submittedName>
        <fullName evidence="2">Uncharacterized protein</fullName>
    </submittedName>
</protein>
<evidence type="ECO:0000313" key="2">
    <source>
        <dbReference type="EMBL" id="KIW70210.1"/>
    </source>
</evidence>
<gene>
    <name evidence="2" type="ORF">PV04_02501</name>
</gene>
<feature type="region of interest" description="Disordered" evidence="1">
    <location>
        <begin position="82"/>
        <end position="101"/>
    </location>
</feature>
<proteinExistence type="predicted"/>
<organism evidence="2 3">
    <name type="scientific">Phialophora macrospora</name>
    <dbReference type="NCBI Taxonomy" id="1851006"/>
    <lineage>
        <taxon>Eukaryota</taxon>
        <taxon>Fungi</taxon>
        <taxon>Dikarya</taxon>
        <taxon>Ascomycota</taxon>
        <taxon>Pezizomycotina</taxon>
        <taxon>Eurotiomycetes</taxon>
        <taxon>Chaetothyriomycetidae</taxon>
        <taxon>Chaetothyriales</taxon>
        <taxon>Herpotrichiellaceae</taxon>
        <taxon>Phialophora</taxon>
    </lineage>
</organism>
<dbReference type="EMBL" id="KN846957">
    <property type="protein sequence ID" value="KIW70210.1"/>
    <property type="molecule type" value="Genomic_DNA"/>
</dbReference>
<dbReference type="HOGENOM" id="CLU_2291349_0_0_1"/>